<dbReference type="SUPFAM" id="SSF88659">
    <property type="entry name" value="Sigma3 and sigma4 domains of RNA polymerase sigma factors"/>
    <property type="match status" value="1"/>
</dbReference>
<dbReference type="InterPro" id="IPR039425">
    <property type="entry name" value="RNA_pol_sigma-70-like"/>
</dbReference>
<dbReference type="EMBL" id="FRAD01000012">
    <property type="protein sequence ID" value="SHK03321.1"/>
    <property type="molecule type" value="Genomic_DNA"/>
</dbReference>
<evidence type="ECO:0000256" key="2">
    <source>
        <dbReference type="ARBA" id="ARBA00023015"/>
    </source>
</evidence>
<reference evidence="7 8" key="1">
    <citation type="submission" date="2016-11" db="EMBL/GenBank/DDBJ databases">
        <authorList>
            <person name="Jaros S."/>
            <person name="Januszkiewicz K."/>
            <person name="Wedrychowicz H."/>
        </authorList>
    </citation>
    <scope>NUCLEOTIDE SEQUENCE [LARGE SCALE GENOMIC DNA]</scope>
    <source>
        <strain evidence="7 8">DSM 3090</strain>
    </source>
</reference>
<dbReference type="Proteomes" id="UP000183952">
    <property type="component" value="Unassembled WGS sequence"/>
</dbReference>
<keyword evidence="2" id="KW-0805">Transcription regulation</keyword>
<evidence type="ECO:0000256" key="3">
    <source>
        <dbReference type="ARBA" id="ARBA00023082"/>
    </source>
</evidence>
<dbReference type="STRING" id="1121331.SAMN02745248_01600"/>
<protein>
    <submittedName>
        <fullName evidence="7">RNA polymerase sigma-70 factor, ECF subfamily</fullName>
    </submittedName>
</protein>
<dbReference type="InterPro" id="IPR036388">
    <property type="entry name" value="WH-like_DNA-bd_sf"/>
</dbReference>
<dbReference type="InterPro" id="IPR013324">
    <property type="entry name" value="RNA_pol_sigma_r3/r4-like"/>
</dbReference>
<dbReference type="NCBIfam" id="TIGR02937">
    <property type="entry name" value="sigma70-ECF"/>
    <property type="match status" value="1"/>
</dbReference>
<dbReference type="PANTHER" id="PTHR43133">
    <property type="entry name" value="RNA POLYMERASE ECF-TYPE SIGMA FACTO"/>
    <property type="match status" value="1"/>
</dbReference>
<evidence type="ECO:0000313" key="7">
    <source>
        <dbReference type="EMBL" id="SHK03321.1"/>
    </source>
</evidence>
<sequence length="190" mass="22667">MTKITEEKLIKLVKKNGDKSAASSLIEIYYKDIYIYVYRQTHEEELAKDLTQETFISMLKSMDKFDEKKANFRTWLYKIASNKIIDIYRSTYYRYVIIVEEIERCTNNYNDNFENLFYIKEDTKEILQILSKFNTNIQQIIRLKIFGEMTFAEIANLLELSESTVKSRYYATIKNIKKAMEVKNNGSTER</sequence>
<dbReference type="Gene3D" id="1.10.10.10">
    <property type="entry name" value="Winged helix-like DNA-binding domain superfamily/Winged helix DNA-binding domain"/>
    <property type="match status" value="1"/>
</dbReference>
<dbReference type="InterPro" id="IPR007627">
    <property type="entry name" value="RNA_pol_sigma70_r2"/>
</dbReference>
<dbReference type="Gene3D" id="1.10.1740.10">
    <property type="match status" value="1"/>
</dbReference>
<evidence type="ECO:0000313" key="8">
    <source>
        <dbReference type="Proteomes" id="UP000183952"/>
    </source>
</evidence>
<gene>
    <name evidence="7" type="ORF">SAMN02745248_01600</name>
</gene>
<dbReference type="SUPFAM" id="SSF88946">
    <property type="entry name" value="Sigma2 domain of RNA polymerase sigma factors"/>
    <property type="match status" value="1"/>
</dbReference>
<dbReference type="InterPro" id="IPR013249">
    <property type="entry name" value="RNA_pol_sigma70_r4_t2"/>
</dbReference>
<evidence type="ECO:0000259" key="6">
    <source>
        <dbReference type="Pfam" id="PF08281"/>
    </source>
</evidence>
<organism evidence="7 8">
    <name type="scientific">Hathewaya proteolytica DSM 3090</name>
    <dbReference type="NCBI Taxonomy" id="1121331"/>
    <lineage>
        <taxon>Bacteria</taxon>
        <taxon>Bacillati</taxon>
        <taxon>Bacillota</taxon>
        <taxon>Clostridia</taxon>
        <taxon>Eubacteriales</taxon>
        <taxon>Clostridiaceae</taxon>
        <taxon>Hathewaya</taxon>
    </lineage>
</organism>
<dbReference type="InterPro" id="IPR014284">
    <property type="entry name" value="RNA_pol_sigma-70_dom"/>
</dbReference>
<evidence type="ECO:0000256" key="1">
    <source>
        <dbReference type="ARBA" id="ARBA00010641"/>
    </source>
</evidence>
<keyword evidence="3" id="KW-0731">Sigma factor</keyword>
<evidence type="ECO:0000259" key="5">
    <source>
        <dbReference type="Pfam" id="PF04542"/>
    </source>
</evidence>
<dbReference type="InterPro" id="IPR013325">
    <property type="entry name" value="RNA_pol_sigma_r2"/>
</dbReference>
<dbReference type="Pfam" id="PF04542">
    <property type="entry name" value="Sigma70_r2"/>
    <property type="match status" value="1"/>
</dbReference>
<dbReference type="GO" id="GO:0006352">
    <property type="term" value="P:DNA-templated transcription initiation"/>
    <property type="evidence" value="ECO:0007669"/>
    <property type="project" value="InterPro"/>
</dbReference>
<dbReference type="PANTHER" id="PTHR43133:SF60">
    <property type="entry name" value="RNA POLYMERASE SIGMA FACTOR SIGV"/>
    <property type="match status" value="1"/>
</dbReference>
<keyword evidence="8" id="KW-1185">Reference proteome</keyword>
<dbReference type="GO" id="GO:0003677">
    <property type="term" value="F:DNA binding"/>
    <property type="evidence" value="ECO:0007669"/>
    <property type="project" value="InterPro"/>
</dbReference>
<name>A0A1M6P5V1_9CLOT</name>
<evidence type="ECO:0000256" key="4">
    <source>
        <dbReference type="ARBA" id="ARBA00023163"/>
    </source>
</evidence>
<proteinExistence type="inferred from homology"/>
<dbReference type="GO" id="GO:0016987">
    <property type="term" value="F:sigma factor activity"/>
    <property type="evidence" value="ECO:0007669"/>
    <property type="project" value="UniProtKB-KW"/>
</dbReference>
<dbReference type="AlphaFoldDB" id="A0A1M6P5V1"/>
<feature type="domain" description="RNA polymerase sigma factor 70 region 4 type 2" evidence="6">
    <location>
        <begin position="125"/>
        <end position="171"/>
    </location>
</feature>
<accession>A0A1M6P5V1</accession>
<comment type="similarity">
    <text evidence="1">Belongs to the sigma-70 factor family. ECF subfamily.</text>
</comment>
<feature type="domain" description="RNA polymerase sigma-70 region 2" evidence="5">
    <location>
        <begin position="25"/>
        <end position="90"/>
    </location>
</feature>
<keyword evidence="4" id="KW-0804">Transcription</keyword>
<dbReference type="Pfam" id="PF08281">
    <property type="entry name" value="Sigma70_r4_2"/>
    <property type="match status" value="1"/>
</dbReference>